<name>A0A1V9XJG2_9ACAR</name>
<evidence type="ECO:0000313" key="3">
    <source>
        <dbReference type="Proteomes" id="UP000192247"/>
    </source>
</evidence>
<accession>A0A1V9XJG2</accession>
<feature type="compositionally biased region" description="Basic and acidic residues" evidence="1">
    <location>
        <begin position="144"/>
        <end position="153"/>
    </location>
</feature>
<sequence length="185" mass="20241">MSSSSSEQSGSETGSESGNDSGSDADEETESDTEVDEIEGSHWYANGRASKTTTNPTPLNGLFTSTGPASAVSAGDENFVETHTSESAMRNHHQSATPSTLLGCGLRQACSRNHSPPGVPQRPQQKRLDPVSWQRASEQQRLAQEAEKEKERQERLAIQVDIELRIPRTPQWDDIEVCNQAYRAL</sequence>
<dbReference type="InParanoid" id="A0A1V9XJG2"/>
<gene>
    <name evidence="2" type="ORF">BIW11_01121</name>
</gene>
<feature type="compositionally biased region" description="Acidic residues" evidence="1">
    <location>
        <begin position="23"/>
        <end position="38"/>
    </location>
</feature>
<dbReference type="AlphaFoldDB" id="A0A1V9XJG2"/>
<feature type="compositionally biased region" description="Low complexity" evidence="1">
    <location>
        <begin position="1"/>
        <end position="22"/>
    </location>
</feature>
<dbReference type="EMBL" id="MNPL01009691">
    <property type="protein sequence ID" value="OQR73581.1"/>
    <property type="molecule type" value="Genomic_DNA"/>
</dbReference>
<dbReference type="Proteomes" id="UP000192247">
    <property type="component" value="Unassembled WGS sequence"/>
</dbReference>
<proteinExistence type="predicted"/>
<keyword evidence="3" id="KW-1185">Reference proteome</keyword>
<feature type="compositionally biased region" description="Polar residues" evidence="1">
    <location>
        <begin position="81"/>
        <end position="100"/>
    </location>
</feature>
<comment type="caution">
    <text evidence="2">The sequence shown here is derived from an EMBL/GenBank/DDBJ whole genome shotgun (WGS) entry which is preliminary data.</text>
</comment>
<reference evidence="2 3" key="1">
    <citation type="journal article" date="2017" name="Gigascience">
        <title>Draft genome of the honey bee ectoparasitic mite, Tropilaelaps mercedesae, is shaped by the parasitic life history.</title>
        <authorList>
            <person name="Dong X."/>
            <person name="Armstrong S.D."/>
            <person name="Xia D."/>
            <person name="Makepeace B.L."/>
            <person name="Darby A.C."/>
            <person name="Kadowaki T."/>
        </authorList>
    </citation>
    <scope>NUCLEOTIDE SEQUENCE [LARGE SCALE GENOMIC DNA]</scope>
    <source>
        <strain evidence="2">Wuxi-XJTLU</strain>
    </source>
</reference>
<organism evidence="2 3">
    <name type="scientific">Tropilaelaps mercedesae</name>
    <dbReference type="NCBI Taxonomy" id="418985"/>
    <lineage>
        <taxon>Eukaryota</taxon>
        <taxon>Metazoa</taxon>
        <taxon>Ecdysozoa</taxon>
        <taxon>Arthropoda</taxon>
        <taxon>Chelicerata</taxon>
        <taxon>Arachnida</taxon>
        <taxon>Acari</taxon>
        <taxon>Parasitiformes</taxon>
        <taxon>Mesostigmata</taxon>
        <taxon>Gamasina</taxon>
        <taxon>Dermanyssoidea</taxon>
        <taxon>Laelapidae</taxon>
        <taxon>Tropilaelaps</taxon>
    </lineage>
</organism>
<evidence type="ECO:0000313" key="2">
    <source>
        <dbReference type="EMBL" id="OQR73581.1"/>
    </source>
</evidence>
<feature type="compositionally biased region" description="Polar residues" evidence="1">
    <location>
        <begin position="49"/>
        <end position="68"/>
    </location>
</feature>
<feature type="region of interest" description="Disordered" evidence="1">
    <location>
        <begin position="1"/>
        <end position="153"/>
    </location>
</feature>
<evidence type="ECO:0000256" key="1">
    <source>
        <dbReference type="SAM" id="MobiDB-lite"/>
    </source>
</evidence>
<protein>
    <submittedName>
        <fullName evidence="2">Uncharacterized protein</fullName>
    </submittedName>
</protein>